<feature type="compositionally biased region" description="Polar residues" evidence="2">
    <location>
        <begin position="27"/>
        <end position="51"/>
    </location>
</feature>
<dbReference type="InterPro" id="IPR036908">
    <property type="entry name" value="RlpA-like_sf"/>
</dbReference>
<dbReference type="Gene3D" id="2.60.40.760">
    <property type="entry name" value="Expansin, cellulose-binding-like domain"/>
    <property type="match status" value="1"/>
</dbReference>
<feature type="region of interest" description="Disordered" evidence="2">
    <location>
        <begin position="21"/>
        <end position="104"/>
    </location>
</feature>
<dbReference type="AlphaFoldDB" id="A0A2N5U4H4"/>
<dbReference type="InterPro" id="IPR036749">
    <property type="entry name" value="Expansin_CBD_sf"/>
</dbReference>
<dbReference type="PANTHER" id="PTHR31836:SF21">
    <property type="entry name" value="EXPANSIN-LIKE PROTEIN 7"/>
    <property type="match status" value="1"/>
</dbReference>
<evidence type="ECO:0000256" key="2">
    <source>
        <dbReference type="SAM" id="MobiDB-lite"/>
    </source>
</evidence>
<feature type="chain" id="PRO_5014639659" description="Expansin-like EG45 domain-containing protein" evidence="3">
    <location>
        <begin position="22"/>
        <end position="311"/>
    </location>
</feature>
<name>A0A2N5U4H4_9BASI</name>
<dbReference type="CDD" id="cd22271">
    <property type="entry name" value="DPBB_EXP_N-like"/>
    <property type="match status" value="1"/>
</dbReference>
<evidence type="ECO:0000313" key="4">
    <source>
        <dbReference type="EMBL" id="PLW32655.1"/>
    </source>
</evidence>
<evidence type="ECO:0000313" key="5">
    <source>
        <dbReference type="Proteomes" id="UP000235392"/>
    </source>
</evidence>
<dbReference type="EMBL" id="PGCI01000238">
    <property type="protein sequence ID" value="PLW32655.1"/>
    <property type="molecule type" value="Genomic_DNA"/>
</dbReference>
<feature type="signal peptide" evidence="3">
    <location>
        <begin position="1"/>
        <end position="21"/>
    </location>
</feature>
<dbReference type="SUPFAM" id="SSF50685">
    <property type="entry name" value="Barwin-like endoglucanases"/>
    <property type="match status" value="1"/>
</dbReference>
<dbReference type="Gene3D" id="2.40.40.10">
    <property type="entry name" value="RlpA-like domain"/>
    <property type="match status" value="1"/>
</dbReference>
<reference evidence="4 5" key="1">
    <citation type="submission" date="2017-11" db="EMBL/GenBank/DDBJ databases">
        <title>De novo assembly and phasing of dikaryotic genomes from two isolates of Puccinia coronata f. sp. avenae, the causal agent of oat crown rust.</title>
        <authorList>
            <person name="Miller M.E."/>
            <person name="Zhang Y."/>
            <person name="Omidvar V."/>
            <person name="Sperschneider J."/>
            <person name="Schwessinger B."/>
            <person name="Raley C."/>
            <person name="Palmer J.M."/>
            <person name="Garnica D."/>
            <person name="Upadhyaya N."/>
            <person name="Rathjen J."/>
            <person name="Taylor J.M."/>
            <person name="Park R.F."/>
            <person name="Dodds P.N."/>
            <person name="Hirsch C.D."/>
            <person name="Kianian S.F."/>
            <person name="Figueroa M."/>
        </authorList>
    </citation>
    <scope>NUCLEOTIDE SEQUENCE [LARGE SCALE GENOMIC DNA]</scope>
    <source>
        <strain evidence="4">12SD80</strain>
    </source>
</reference>
<gene>
    <name evidence="4" type="ORF">PCASD_13344</name>
</gene>
<proteinExistence type="predicted"/>
<keyword evidence="1 3" id="KW-0732">Signal</keyword>
<evidence type="ECO:0000256" key="3">
    <source>
        <dbReference type="SAM" id="SignalP"/>
    </source>
</evidence>
<accession>A0A2N5U4H4</accession>
<comment type="caution">
    <text evidence="4">The sequence shown here is derived from an EMBL/GenBank/DDBJ whole genome shotgun (WGS) entry which is preliminary data.</text>
</comment>
<dbReference type="InterPro" id="IPR051477">
    <property type="entry name" value="Expansin_CellWall"/>
</dbReference>
<sequence length="311" mass="32284">MQIRQSLLLLSLVLAVSPARSARSPFGRQQWTDTDSSAPVASNPRTGSKGSHGTAVTYDPSTPGDGYPSGGSADAGNGGSSVPDGSTTSGASSPGGPYDGREYKGQATTYASSWSIGNCLLSKWPQPKGLGPIAIAQNLWDSSRMCGACVSITSSFGTHLGIITDQSDVKPNSLDLGPDVWSQVSNHQKSSSIPITWNLVPCNFTAPIQFYNKNGVNPYYTAIQVAGANKPIKSLEARSTDAKNYGGGAESDGWIKLVRQSNSNHFGPPSGQRGLGASADLRVTCDDGKQIVTKGVNLLNSSKPTAASGNC</sequence>
<evidence type="ECO:0008006" key="6">
    <source>
        <dbReference type="Google" id="ProtNLM"/>
    </source>
</evidence>
<dbReference type="Proteomes" id="UP000235392">
    <property type="component" value="Unassembled WGS sequence"/>
</dbReference>
<organism evidence="4 5">
    <name type="scientific">Puccinia coronata f. sp. avenae</name>
    <dbReference type="NCBI Taxonomy" id="200324"/>
    <lineage>
        <taxon>Eukaryota</taxon>
        <taxon>Fungi</taxon>
        <taxon>Dikarya</taxon>
        <taxon>Basidiomycota</taxon>
        <taxon>Pucciniomycotina</taxon>
        <taxon>Pucciniomycetes</taxon>
        <taxon>Pucciniales</taxon>
        <taxon>Pucciniaceae</taxon>
        <taxon>Puccinia</taxon>
    </lineage>
</organism>
<evidence type="ECO:0000256" key="1">
    <source>
        <dbReference type="ARBA" id="ARBA00022729"/>
    </source>
</evidence>
<protein>
    <recommendedName>
        <fullName evidence="6">Expansin-like EG45 domain-containing protein</fullName>
    </recommendedName>
</protein>
<dbReference type="PANTHER" id="PTHR31836">
    <property type="match status" value="1"/>
</dbReference>
<feature type="compositionally biased region" description="Low complexity" evidence="2">
    <location>
        <begin position="85"/>
        <end position="96"/>
    </location>
</feature>